<evidence type="ECO:0000256" key="3">
    <source>
        <dbReference type="ARBA" id="ARBA00022448"/>
    </source>
</evidence>
<dbReference type="RefSeq" id="WP_331849426.1">
    <property type="nucleotide sequence ID" value="NZ_JAZHPZ010000037.1"/>
</dbReference>
<evidence type="ECO:0000256" key="7">
    <source>
        <dbReference type="ARBA" id="ARBA00023136"/>
    </source>
</evidence>
<name>A0ABU7W1G0_9BACL</name>
<organism evidence="9 10">
    <name type="scientific">Paenibacillus haidiansis</name>
    <dbReference type="NCBI Taxonomy" id="1574488"/>
    <lineage>
        <taxon>Bacteria</taxon>
        <taxon>Bacillati</taxon>
        <taxon>Bacillota</taxon>
        <taxon>Bacilli</taxon>
        <taxon>Bacillales</taxon>
        <taxon>Paenibacillaceae</taxon>
        <taxon>Paenibacillus</taxon>
    </lineage>
</organism>
<proteinExistence type="inferred from homology"/>
<comment type="subcellular location">
    <subcellularLocation>
        <location evidence="1">Membrane</location>
        <topology evidence="1">Multi-pass membrane protein</topology>
    </subcellularLocation>
</comment>
<evidence type="ECO:0000313" key="10">
    <source>
        <dbReference type="Proteomes" id="UP001306950"/>
    </source>
</evidence>
<feature type="transmembrane region" description="Helical" evidence="8">
    <location>
        <begin position="121"/>
        <end position="143"/>
    </location>
</feature>
<keyword evidence="3" id="KW-0813">Transport</keyword>
<dbReference type="EMBL" id="JAZHPZ010000037">
    <property type="protein sequence ID" value="MEF2969378.1"/>
    <property type="molecule type" value="Genomic_DNA"/>
</dbReference>
<feature type="non-terminal residue" evidence="9">
    <location>
        <position position="1"/>
    </location>
</feature>
<evidence type="ECO:0000313" key="9">
    <source>
        <dbReference type="EMBL" id="MEF2969378.1"/>
    </source>
</evidence>
<evidence type="ECO:0000256" key="4">
    <source>
        <dbReference type="ARBA" id="ARBA00022544"/>
    </source>
</evidence>
<keyword evidence="4" id="KW-0309">Germination</keyword>
<keyword evidence="10" id="KW-1185">Reference proteome</keyword>
<feature type="transmembrane region" description="Helical" evidence="8">
    <location>
        <begin position="226"/>
        <end position="250"/>
    </location>
</feature>
<feature type="transmembrane region" description="Helical" evidence="8">
    <location>
        <begin position="319"/>
        <end position="338"/>
    </location>
</feature>
<dbReference type="PANTHER" id="PTHR34975">
    <property type="entry name" value="SPORE GERMINATION PROTEIN A2"/>
    <property type="match status" value="1"/>
</dbReference>
<evidence type="ECO:0000256" key="1">
    <source>
        <dbReference type="ARBA" id="ARBA00004141"/>
    </source>
</evidence>
<evidence type="ECO:0000256" key="5">
    <source>
        <dbReference type="ARBA" id="ARBA00022692"/>
    </source>
</evidence>
<feature type="transmembrane region" description="Helical" evidence="8">
    <location>
        <begin position="280"/>
        <end position="307"/>
    </location>
</feature>
<keyword evidence="7 8" id="KW-0472">Membrane</keyword>
<dbReference type="InterPro" id="IPR004761">
    <property type="entry name" value="Spore_GerAB"/>
</dbReference>
<feature type="transmembrane region" description="Helical" evidence="8">
    <location>
        <begin position="350"/>
        <end position="372"/>
    </location>
</feature>
<keyword evidence="6 8" id="KW-1133">Transmembrane helix</keyword>
<evidence type="ECO:0000256" key="6">
    <source>
        <dbReference type="ARBA" id="ARBA00022989"/>
    </source>
</evidence>
<dbReference type="PANTHER" id="PTHR34975:SF2">
    <property type="entry name" value="SPORE GERMINATION PROTEIN A2"/>
    <property type="match status" value="1"/>
</dbReference>
<evidence type="ECO:0000256" key="8">
    <source>
        <dbReference type="SAM" id="Phobius"/>
    </source>
</evidence>
<dbReference type="Pfam" id="PF03845">
    <property type="entry name" value="Spore_permease"/>
    <property type="match status" value="1"/>
</dbReference>
<keyword evidence="5 8" id="KW-0812">Transmembrane</keyword>
<accession>A0ABU7W1G0</accession>
<sequence>TVMASRVGSAGLFSISAPFGFLSLAFWANRMQTLYYLLYLPSMLAEPVTIGLILLAAGCSHLNILMIARCFAWKETPGGYLGIVRTLGTAVSFLFLLAGLFAVLMKGIVLMMGYVDIVHHILFPALHATLFGILLLCACVYLARLGMEKTIRFAIVAFVGTIWVTFLYVPFAFSPAAEYRHLLPLLPEHMPQGIWQAFLTVWAAFSGPEYMLALPKEAVDAKKLKTALIAANAFTAFEYIFFFVICLTFYGSDYLQRQDLPIVDLIRYIQLPFAERLEMILIPAYAISVVYVVAILLLYAAGAIQCLARSRLSEGRAPFWLAFLMMLLLTWMAGRWIWPDEWKAKEWITWLSWLDASTYTVLPFGFFLLGWITIRRKWRVRHAGGSS</sequence>
<feature type="transmembrane region" description="Helical" evidence="8">
    <location>
        <begin position="193"/>
        <end position="214"/>
    </location>
</feature>
<reference evidence="9 10" key="1">
    <citation type="submission" date="2024-02" db="EMBL/GenBank/DDBJ databases">
        <title>A nitrogen-fixing paenibacillus bacterium.</title>
        <authorList>
            <person name="Zhang W.L."/>
            <person name="Chen S.F."/>
        </authorList>
    </citation>
    <scope>NUCLEOTIDE SEQUENCE [LARGE SCALE GENOMIC DNA]</scope>
    <source>
        <strain evidence="9 10">M1</strain>
    </source>
</reference>
<feature type="transmembrane region" description="Helical" evidence="8">
    <location>
        <begin position="7"/>
        <end position="28"/>
    </location>
</feature>
<dbReference type="Proteomes" id="UP001306950">
    <property type="component" value="Unassembled WGS sequence"/>
</dbReference>
<feature type="transmembrane region" description="Helical" evidence="8">
    <location>
        <begin position="150"/>
        <end position="173"/>
    </location>
</feature>
<feature type="transmembrane region" description="Helical" evidence="8">
    <location>
        <begin position="93"/>
        <end position="115"/>
    </location>
</feature>
<comment type="caution">
    <text evidence="9">The sequence shown here is derived from an EMBL/GenBank/DDBJ whole genome shotgun (WGS) entry which is preliminary data.</text>
</comment>
<feature type="transmembrane region" description="Helical" evidence="8">
    <location>
        <begin position="48"/>
        <end position="72"/>
    </location>
</feature>
<evidence type="ECO:0000256" key="2">
    <source>
        <dbReference type="ARBA" id="ARBA00007998"/>
    </source>
</evidence>
<comment type="similarity">
    <text evidence="2">Belongs to the amino acid-polyamine-organocation (APC) superfamily. Spore germination protein (SGP) (TC 2.A.3.9) family.</text>
</comment>
<gene>
    <name evidence="9" type="ORF">V3851_26785</name>
</gene>
<protein>
    <submittedName>
        <fullName evidence="9">GerAB/ArcD/ProY family transporter</fullName>
    </submittedName>
</protein>